<proteinExistence type="predicted"/>
<comment type="caution">
    <text evidence="1">The sequence shown here is derived from an EMBL/GenBank/DDBJ whole genome shotgun (WGS) entry which is preliminary data.</text>
</comment>
<reference evidence="1" key="1">
    <citation type="submission" date="2023-03" db="EMBL/GenBank/DDBJ databases">
        <title>Massive genome expansion in bonnet fungi (Mycena s.s.) driven by repeated elements and novel gene families across ecological guilds.</title>
        <authorList>
            <consortium name="Lawrence Berkeley National Laboratory"/>
            <person name="Harder C.B."/>
            <person name="Miyauchi S."/>
            <person name="Viragh M."/>
            <person name="Kuo A."/>
            <person name="Thoen E."/>
            <person name="Andreopoulos B."/>
            <person name="Lu D."/>
            <person name="Skrede I."/>
            <person name="Drula E."/>
            <person name="Henrissat B."/>
            <person name="Morin E."/>
            <person name="Kohler A."/>
            <person name="Barry K."/>
            <person name="LaButti K."/>
            <person name="Morin E."/>
            <person name="Salamov A."/>
            <person name="Lipzen A."/>
            <person name="Mereny Z."/>
            <person name="Hegedus B."/>
            <person name="Baldrian P."/>
            <person name="Stursova M."/>
            <person name="Weitz H."/>
            <person name="Taylor A."/>
            <person name="Grigoriev I.V."/>
            <person name="Nagy L.G."/>
            <person name="Martin F."/>
            <person name="Kauserud H."/>
        </authorList>
    </citation>
    <scope>NUCLEOTIDE SEQUENCE</scope>
    <source>
        <strain evidence="1">9144</strain>
    </source>
</reference>
<dbReference type="AlphaFoldDB" id="A0AAD6YNW0"/>
<evidence type="ECO:0000313" key="1">
    <source>
        <dbReference type="EMBL" id="KAJ7224658.1"/>
    </source>
</evidence>
<sequence length="485" mass="54771">QQPVADLRIPVPANPTPVAASRINRRWRAVALASPELWTNIRVSHRSRSWHWAALFSYRIDKEGYSHPAPIPLSKAIAMLCPHIGRWRTFALRAFFNQLVEFCAIVAQSSVAPSRLESAHLSSVDYSTRLPLAGFSPSESFCALRVPLALMPDDPTVSRALRTCDLDCGHYFDHRRTPAFRALVGPSSSLTTLVLRNFWLESIIEPIECWTIQYFALDVSRLAADELEMEGEGIVQFLTNTFRLPNLEHLELLGWLSGSRTDNRQARAREAPLFPHLHTLRLEDMTFSRASVTALQLICTGRNHHLLSQPGAWPNLRALTVETKGGDPTRWLVPFMATRAASSTPISDITLPVWLEYVSPTLVSMAAPAPTIHWQTSGPSHALMDGVYGPGFYDDFDMRPVDFEHVTRRGRRLCSYCGGDCRFDVLWIQELAMERLEEEIEFNFKTAGAVAREVRRGFEVDSEIRKRKASKFRKDLSEDFSVLVA</sequence>
<dbReference type="Proteomes" id="UP001219525">
    <property type="component" value="Unassembled WGS sequence"/>
</dbReference>
<dbReference type="EMBL" id="JARJCW010000005">
    <property type="protein sequence ID" value="KAJ7224658.1"/>
    <property type="molecule type" value="Genomic_DNA"/>
</dbReference>
<name>A0AAD6YNW0_9AGAR</name>
<keyword evidence="2" id="KW-1185">Reference proteome</keyword>
<accession>A0AAD6YNW0</accession>
<gene>
    <name evidence="1" type="ORF">GGX14DRAFT_426455</name>
</gene>
<feature type="non-terminal residue" evidence="1">
    <location>
        <position position="485"/>
    </location>
</feature>
<protein>
    <recommendedName>
        <fullName evidence="3">F-box domain-containing protein</fullName>
    </recommendedName>
</protein>
<organism evidence="1 2">
    <name type="scientific">Mycena pura</name>
    <dbReference type="NCBI Taxonomy" id="153505"/>
    <lineage>
        <taxon>Eukaryota</taxon>
        <taxon>Fungi</taxon>
        <taxon>Dikarya</taxon>
        <taxon>Basidiomycota</taxon>
        <taxon>Agaricomycotina</taxon>
        <taxon>Agaricomycetes</taxon>
        <taxon>Agaricomycetidae</taxon>
        <taxon>Agaricales</taxon>
        <taxon>Marasmiineae</taxon>
        <taxon>Mycenaceae</taxon>
        <taxon>Mycena</taxon>
    </lineage>
</organism>
<evidence type="ECO:0008006" key="3">
    <source>
        <dbReference type="Google" id="ProtNLM"/>
    </source>
</evidence>
<evidence type="ECO:0000313" key="2">
    <source>
        <dbReference type="Proteomes" id="UP001219525"/>
    </source>
</evidence>
<dbReference type="SUPFAM" id="SSF52047">
    <property type="entry name" value="RNI-like"/>
    <property type="match status" value="1"/>
</dbReference>